<evidence type="ECO:0000313" key="5">
    <source>
        <dbReference type="Proteomes" id="UP000037326"/>
    </source>
</evidence>
<organism evidence="4 5">
    <name type="scientific">Lysinibacillus xylanilyticus</name>
    <dbReference type="NCBI Taxonomy" id="582475"/>
    <lineage>
        <taxon>Bacteria</taxon>
        <taxon>Bacillati</taxon>
        <taxon>Bacillota</taxon>
        <taxon>Bacilli</taxon>
        <taxon>Bacillales</taxon>
        <taxon>Bacillaceae</taxon>
        <taxon>Lysinibacillus</taxon>
    </lineage>
</organism>
<dbReference type="GO" id="GO:0003677">
    <property type="term" value="F:DNA binding"/>
    <property type="evidence" value="ECO:0007669"/>
    <property type="project" value="UniProtKB-UniRule"/>
</dbReference>
<proteinExistence type="predicted"/>
<evidence type="ECO:0000259" key="3">
    <source>
        <dbReference type="PROSITE" id="PS51900"/>
    </source>
</evidence>
<dbReference type="OrthoDB" id="2756169at2"/>
<reference evidence="5" key="1">
    <citation type="submission" date="2015-07" db="EMBL/GenBank/DDBJ databases">
        <authorList>
            <person name="Liu B."/>
            <person name="Wang J."/>
            <person name="Zhu Y."/>
            <person name="Liu G."/>
            <person name="Chen Q."/>
            <person name="Lan J."/>
            <person name="Che J."/>
            <person name="Ge C."/>
            <person name="Shi H."/>
            <person name="Pan Z."/>
            <person name="Liu X."/>
        </authorList>
    </citation>
    <scope>NUCLEOTIDE SEQUENCE [LARGE SCALE GENOMIC DNA]</scope>
    <source>
        <strain evidence="5">DSM 23493</strain>
    </source>
</reference>
<dbReference type="InterPro" id="IPR010998">
    <property type="entry name" value="Integrase_recombinase_N"/>
</dbReference>
<dbReference type="GeneID" id="96598250"/>
<dbReference type="PATRIC" id="fig|582475.4.peg.1178"/>
<evidence type="ECO:0000256" key="1">
    <source>
        <dbReference type="ARBA" id="ARBA00023125"/>
    </source>
</evidence>
<name>A0A0K9FD29_9BACI</name>
<feature type="domain" description="Core-binding (CB)" evidence="3">
    <location>
        <begin position="1"/>
        <end position="61"/>
    </location>
</feature>
<dbReference type="RefSeq" id="WP_049665209.1">
    <property type="nucleotide sequence ID" value="NZ_LFXJ01000005.1"/>
</dbReference>
<dbReference type="Gene3D" id="1.10.150.130">
    <property type="match status" value="1"/>
</dbReference>
<sequence>MERRKSWSSSTIEAYERNVNDFAFDMENNDVEPIIENVDYSYLLQWVKRMENQFSPKTVNQ</sequence>
<comment type="caution">
    <text evidence="4">The sequence shown here is derived from an EMBL/GenBank/DDBJ whole genome shotgun (WGS) entry which is preliminary data.</text>
</comment>
<evidence type="ECO:0000256" key="2">
    <source>
        <dbReference type="PROSITE-ProRule" id="PRU01248"/>
    </source>
</evidence>
<dbReference type="PROSITE" id="PS51900">
    <property type="entry name" value="CB"/>
    <property type="match status" value="1"/>
</dbReference>
<dbReference type="InterPro" id="IPR044068">
    <property type="entry name" value="CB"/>
</dbReference>
<dbReference type="Proteomes" id="UP000037326">
    <property type="component" value="Unassembled WGS sequence"/>
</dbReference>
<gene>
    <name evidence="4" type="ORF">ACZ11_08230</name>
</gene>
<evidence type="ECO:0000313" key="4">
    <source>
        <dbReference type="EMBL" id="KMY32132.1"/>
    </source>
</evidence>
<protein>
    <recommendedName>
        <fullName evidence="3">Core-binding (CB) domain-containing protein</fullName>
    </recommendedName>
</protein>
<dbReference type="AlphaFoldDB" id="A0A0K9FD29"/>
<keyword evidence="1 2" id="KW-0238">DNA-binding</keyword>
<accession>A0A0K9FD29</accession>
<dbReference type="EMBL" id="LFXJ01000005">
    <property type="protein sequence ID" value="KMY32132.1"/>
    <property type="molecule type" value="Genomic_DNA"/>
</dbReference>